<evidence type="ECO:0000313" key="5">
    <source>
        <dbReference type="Proteomes" id="UP001320831"/>
    </source>
</evidence>
<protein>
    <submittedName>
        <fullName evidence="4">Sulfatase-like hydrolase/transferase</fullName>
    </submittedName>
</protein>
<dbReference type="SUPFAM" id="SSF53649">
    <property type="entry name" value="Alkaline phosphatase-like"/>
    <property type="match status" value="1"/>
</dbReference>
<dbReference type="Pfam" id="PF00884">
    <property type="entry name" value="Sulfatase"/>
    <property type="match status" value="1"/>
</dbReference>
<dbReference type="RefSeq" id="WP_260904757.1">
    <property type="nucleotide sequence ID" value="NZ_JAOCZP010000005.1"/>
</dbReference>
<dbReference type="PANTHER" id="PTHR42693:SF53">
    <property type="entry name" value="ENDO-4-O-SULFATASE"/>
    <property type="match status" value="1"/>
</dbReference>
<keyword evidence="5" id="KW-1185">Reference proteome</keyword>
<reference evidence="4 5" key="1">
    <citation type="submission" date="2022-09" db="EMBL/GenBank/DDBJ databases">
        <title>Chelativorans salina sp. nov., a novel slightly halophilic bacterium isolated from a saline lake sediment enrichment.</title>
        <authorList>
            <person name="Gao L."/>
            <person name="Fang B.-Z."/>
            <person name="Li W.-J."/>
        </authorList>
    </citation>
    <scope>NUCLEOTIDE SEQUENCE [LARGE SCALE GENOMIC DNA]</scope>
    <source>
        <strain evidence="4 5">EGI FJ00035</strain>
    </source>
</reference>
<evidence type="ECO:0000256" key="2">
    <source>
        <dbReference type="ARBA" id="ARBA00022801"/>
    </source>
</evidence>
<dbReference type="Proteomes" id="UP001320831">
    <property type="component" value="Unassembled WGS sequence"/>
</dbReference>
<dbReference type="EMBL" id="JAOCZP010000005">
    <property type="protein sequence ID" value="MCT7376642.1"/>
    <property type="molecule type" value="Genomic_DNA"/>
</dbReference>
<dbReference type="InterPro" id="IPR050738">
    <property type="entry name" value="Sulfatase"/>
</dbReference>
<keyword evidence="2" id="KW-0378">Hydrolase</keyword>
<gene>
    <name evidence="4" type="ORF">N5A92_16540</name>
</gene>
<dbReference type="Gene3D" id="3.40.720.10">
    <property type="entry name" value="Alkaline Phosphatase, subunit A"/>
    <property type="match status" value="1"/>
</dbReference>
<feature type="domain" description="Sulfatase N-terminal" evidence="3">
    <location>
        <begin position="5"/>
        <end position="414"/>
    </location>
</feature>
<comment type="caution">
    <text evidence="4">The sequence shown here is derived from an EMBL/GenBank/DDBJ whole genome shotgun (WGS) entry which is preliminary data.</text>
</comment>
<evidence type="ECO:0000256" key="1">
    <source>
        <dbReference type="ARBA" id="ARBA00008779"/>
    </source>
</evidence>
<sequence length="526" mass="58355">MPKRPNFILFITDQHRADFLGCYGHPVLKTPNIDRLAGSGIRFDKFYVASPVCMPNRASLMTCRMPSSHGVRANGIPLERRNVTFVEVLKAAGYETALIGKSHLQNFSGRPSMIEPPVTRPDHFRADWPLDQSVRTEYRDPFFRVEEPDFWDGPQPKVPTPFYGFDHVELVTGHGDAAGGDYVQWVADRDADAASKIGIKNQLPHDYSCPQAVRTAVAPEHYSTTFIAERATKWIEDRADSDKPFFLMVSWPDPHHPFNPPGKYWDMYKPQEMALPAAFAANDWTPPFHVAAAIREREEGRANLAGMGTVACSAREALEARALTCGLIAMIDDAVGTVVSSLDRTGRADDTVKIFTSDHGDHLGDHGLLFKGAEQYEQITRVPFIWSDPEGKTGERSDAIGQTLDIGTTILERAMIEAPVGMQGIRLPVAGGEGRSAALIQYDHQKTDPAFGPQPRVHTLHDGRWRLSIYQGTDFGELYDLETDPEELHNLFDVPAAVSEKVRLMEMLARAEIAAVDRAPVPTGQA</sequence>
<evidence type="ECO:0000313" key="4">
    <source>
        <dbReference type="EMBL" id="MCT7376642.1"/>
    </source>
</evidence>
<organism evidence="4 5">
    <name type="scientific">Chelativorans salis</name>
    <dbReference type="NCBI Taxonomy" id="2978478"/>
    <lineage>
        <taxon>Bacteria</taxon>
        <taxon>Pseudomonadati</taxon>
        <taxon>Pseudomonadota</taxon>
        <taxon>Alphaproteobacteria</taxon>
        <taxon>Hyphomicrobiales</taxon>
        <taxon>Phyllobacteriaceae</taxon>
        <taxon>Chelativorans</taxon>
    </lineage>
</organism>
<proteinExistence type="inferred from homology"/>
<comment type="similarity">
    <text evidence="1">Belongs to the sulfatase family.</text>
</comment>
<name>A0ABT2LQ04_9HYPH</name>
<dbReference type="InterPro" id="IPR017850">
    <property type="entry name" value="Alkaline_phosphatase_core_sf"/>
</dbReference>
<dbReference type="InterPro" id="IPR000917">
    <property type="entry name" value="Sulfatase_N"/>
</dbReference>
<accession>A0ABT2LQ04</accession>
<evidence type="ECO:0000259" key="3">
    <source>
        <dbReference type="Pfam" id="PF00884"/>
    </source>
</evidence>
<dbReference type="PANTHER" id="PTHR42693">
    <property type="entry name" value="ARYLSULFATASE FAMILY MEMBER"/>
    <property type="match status" value="1"/>
</dbReference>